<reference evidence="2 3" key="1">
    <citation type="submission" date="2019-10" db="EMBL/GenBank/DDBJ databases">
        <title>Vibrio sp. nov. isolated from a shrimp pond.</title>
        <authorList>
            <person name="Gomez-Gil B."/>
            <person name="Enciso-Ibarra J."/>
            <person name="Enciso-Ibarra K."/>
            <person name="Bolan-Mejia C."/>
        </authorList>
    </citation>
    <scope>NUCLEOTIDE SEQUENCE [LARGE SCALE GENOMIC DNA]</scope>
    <source>
        <strain evidence="2 3">CAIM 722</strain>
    </source>
</reference>
<keyword evidence="1" id="KW-1133">Transmembrane helix</keyword>
<dbReference type="RefSeq" id="WP_161156253.1">
    <property type="nucleotide sequence ID" value="NZ_WEKT01000023.1"/>
</dbReference>
<evidence type="ECO:0000256" key="1">
    <source>
        <dbReference type="SAM" id="Phobius"/>
    </source>
</evidence>
<feature type="transmembrane region" description="Helical" evidence="1">
    <location>
        <begin position="23"/>
        <end position="41"/>
    </location>
</feature>
<evidence type="ECO:0000313" key="2">
    <source>
        <dbReference type="EMBL" id="MZI94136.1"/>
    </source>
</evidence>
<dbReference type="PANTHER" id="PTHR34980">
    <property type="entry name" value="INNER MEMBRANE PROTEIN-RELATED-RELATED"/>
    <property type="match status" value="1"/>
</dbReference>
<keyword evidence="3" id="KW-1185">Reference proteome</keyword>
<feature type="transmembrane region" description="Helical" evidence="1">
    <location>
        <begin position="79"/>
        <end position="99"/>
    </location>
</feature>
<dbReference type="Proteomes" id="UP000462621">
    <property type="component" value="Unassembled WGS sequence"/>
</dbReference>
<dbReference type="Pfam" id="PF05656">
    <property type="entry name" value="DUF805"/>
    <property type="match status" value="1"/>
</dbReference>
<gene>
    <name evidence="2" type="ORF">F9817_13130</name>
</gene>
<accession>A0A7X4LLS2</accession>
<feature type="transmembrane region" description="Helical" evidence="1">
    <location>
        <begin position="47"/>
        <end position="67"/>
    </location>
</feature>
<proteinExistence type="predicted"/>
<sequence>MNWYISVFKNAFNFSGRSRRKEYWMYMLFNVIVICVLYGGALASNSTALSIIFAIYSLITFIPSLSVTVRRFHDLDKSGWFILLNFIPVVGGFIGLFFMCQDSSPSDNRFGPNPKTVS</sequence>
<keyword evidence="1" id="KW-0472">Membrane</keyword>
<protein>
    <submittedName>
        <fullName evidence="2">DUF805 domain-containing protein</fullName>
    </submittedName>
</protein>
<dbReference type="GO" id="GO:0005886">
    <property type="term" value="C:plasma membrane"/>
    <property type="evidence" value="ECO:0007669"/>
    <property type="project" value="TreeGrafter"/>
</dbReference>
<dbReference type="PANTHER" id="PTHR34980:SF2">
    <property type="entry name" value="INNER MEMBRANE PROTEIN YHAH-RELATED"/>
    <property type="match status" value="1"/>
</dbReference>
<keyword evidence="1" id="KW-0812">Transmembrane</keyword>
<name>A0A7X4LLS2_9VIBR</name>
<dbReference type="InterPro" id="IPR008523">
    <property type="entry name" value="DUF805"/>
</dbReference>
<dbReference type="AlphaFoldDB" id="A0A7X4LLS2"/>
<dbReference type="EMBL" id="WEKT01000023">
    <property type="protein sequence ID" value="MZI94136.1"/>
    <property type="molecule type" value="Genomic_DNA"/>
</dbReference>
<organism evidence="2 3">
    <name type="scientific">Vibrio eleionomae</name>
    <dbReference type="NCBI Taxonomy" id="2653505"/>
    <lineage>
        <taxon>Bacteria</taxon>
        <taxon>Pseudomonadati</taxon>
        <taxon>Pseudomonadota</taxon>
        <taxon>Gammaproteobacteria</taxon>
        <taxon>Vibrionales</taxon>
        <taxon>Vibrionaceae</taxon>
        <taxon>Vibrio</taxon>
    </lineage>
</organism>
<comment type="caution">
    <text evidence="2">The sequence shown here is derived from an EMBL/GenBank/DDBJ whole genome shotgun (WGS) entry which is preliminary data.</text>
</comment>
<evidence type="ECO:0000313" key="3">
    <source>
        <dbReference type="Proteomes" id="UP000462621"/>
    </source>
</evidence>